<evidence type="ECO:0000313" key="8">
    <source>
        <dbReference type="Proteomes" id="UP000075374"/>
    </source>
</evidence>
<comment type="caution">
    <text evidence="7">The sequence shown here is derived from an EMBL/GenBank/DDBJ whole genome shotgun (WGS) entry which is preliminary data.</text>
</comment>
<dbReference type="AlphaFoldDB" id="A0A151AQU0"/>
<comment type="subunit">
    <text evidence="2">Homodimer.</text>
</comment>
<dbReference type="InterPro" id="IPR003735">
    <property type="entry name" value="Metal_Tscrpt_repr"/>
</dbReference>
<sequence>MNLEKKKAEQYLKTAKGQIDGILKMIEEGRYCIDISNQIIASQALLKKANTMILKQHLNHCVKDAFLHNKGEEKVEEIISVLDKLMK</sequence>
<dbReference type="GO" id="GO:0046872">
    <property type="term" value="F:metal ion binding"/>
    <property type="evidence" value="ECO:0007669"/>
    <property type="project" value="UniProtKB-KW"/>
</dbReference>
<dbReference type="PATRIC" id="fig|1121305.3.peg.645"/>
<dbReference type="GO" id="GO:0005737">
    <property type="term" value="C:cytoplasm"/>
    <property type="evidence" value="ECO:0007669"/>
    <property type="project" value="UniProtKB-SubCell"/>
</dbReference>
<evidence type="ECO:0000256" key="1">
    <source>
        <dbReference type="ARBA" id="ARBA00004496"/>
    </source>
</evidence>
<dbReference type="InterPro" id="IPR038390">
    <property type="entry name" value="Metal_Tscrpt_repr_sf"/>
</dbReference>
<protein>
    <recommendedName>
        <fullName evidence="5">Copper-sensing transcriptional repressor CsoR</fullName>
    </recommendedName>
    <alternativeName>
        <fullName evidence="6">Copper-sensitive operon repressor</fullName>
    </alternativeName>
</protein>
<evidence type="ECO:0000256" key="5">
    <source>
        <dbReference type="ARBA" id="ARBA00039938"/>
    </source>
</evidence>
<dbReference type="RefSeq" id="WP_061857558.1">
    <property type="nucleotide sequence ID" value="NZ_LTBB01000002.1"/>
</dbReference>
<name>A0A151AQU0_9CLOT</name>
<dbReference type="PANTHER" id="PTHR33677:SF4">
    <property type="entry name" value="COPPER-SENSING TRANSCRIPTIONAL REPRESSOR CSOR"/>
    <property type="match status" value="1"/>
</dbReference>
<dbReference type="Proteomes" id="UP000075374">
    <property type="component" value="Unassembled WGS sequence"/>
</dbReference>
<gene>
    <name evidence="7" type="primary">csoR_2</name>
    <name evidence="7" type="ORF">CLCOL_06390</name>
</gene>
<dbReference type="Gene3D" id="1.20.58.1000">
    <property type="entry name" value="Metal-sensitive repressor, helix protomer"/>
    <property type="match status" value="1"/>
</dbReference>
<keyword evidence="3" id="KW-0963">Cytoplasm</keyword>
<evidence type="ECO:0000256" key="6">
    <source>
        <dbReference type="ARBA" id="ARBA00041544"/>
    </source>
</evidence>
<dbReference type="Pfam" id="PF02583">
    <property type="entry name" value="Trns_repr_metal"/>
    <property type="match status" value="1"/>
</dbReference>
<proteinExistence type="predicted"/>
<reference evidence="7 8" key="1">
    <citation type="submission" date="2016-02" db="EMBL/GenBank/DDBJ databases">
        <title>Genome sequence of Clostridium colicanis DSM 13634.</title>
        <authorList>
            <person name="Poehlein A."/>
            <person name="Daniel R."/>
        </authorList>
    </citation>
    <scope>NUCLEOTIDE SEQUENCE [LARGE SCALE GENOMIC DNA]</scope>
    <source>
        <strain evidence="7 8">DSM 13634</strain>
    </source>
</reference>
<accession>A0A151AQU0</accession>
<evidence type="ECO:0000256" key="2">
    <source>
        <dbReference type="ARBA" id="ARBA00011738"/>
    </source>
</evidence>
<dbReference type="CDD" id="cd10159">
    <property type="entry name" value="CsoR-like_DUF156_2"/>
    <property type="match status" value="1"/>
</dbReference>
<organism evidence="7 8">
    <name type="scientific">Clostridium colicanis DSM 13634</name>
    <dbReference type="NCBI Taxonomy" id="1121305"/>
    <lineage>
        <taxon>Bacteria</taxon>
        <taxon>Bacillati</taxon>
        <taxon>Bacillota</taxon>
        <taxon>Clostridia</taxon>
        <taxon>Eubacteriales</taxon>
        <taxon>Clostridiaceae</taxon>
        <taxon>Clostridium</taxon>
    </lineage>
</organism>
<dbReference type="STRING" id="1121305.CLCOL_06390"/>
<dbReference type="PANTHER" id="PTHR33677">
    <property type="entry name" value="TRANSCRIPTIONAL REPRESSOR FRMR-RELATED"/>
    <property type="match status" value="1"/>
</dbReference>
<comment type="subcellular location">
    <subcellularLocation>
        <location evidence="1">Cytoplasm</location>
    </subcellularLocation>
</comment>
<keyword evidence="8" id="KW-1185">Reference proteome</keyword>
<evidence type="ECO:0000256" key="4">
    <source>
        <dbReference type="ARBA" id="ARBA00022723"/>
    </source>
</evidence>
<keyword evidence="4" id="KW-0479">Metal-binding</keyword>
<dbReference type="EMBL" id="LTBB01000002">
    <property type="protein sequence ID" value="KYH30001.1"/>
    <property type="molecule type" value="Genomic_DNA"/>
</dbReference>
<evidence type="ECO:0000313" key="7">
    <source>
        <dbReference type="EMBL" id="KYH30001.1"/>
    </source>
</evidence>
<dbReference type="GO" id="GO:0045892">
    <property type="term" value="P:negative regulation of DNA-templated transcription"/>
    <property type="evidence" value="ECO:0007669"/>
    <property type="project" value="UniProtKB-ARBA"/>
</dbReference>
<dbReference type="GO" id="GO:0003677">
    <property type="term" value="F:DNA binding"/>
    <property type="evidence" value="ECO:0007669"/>
    <property type="project" value="InterPro"/>
</dbReference>
<evidence type="ECO:0000256" key="3">
    <source>
        <dbReference type="ARBA" id="ARBA00022490"/>
    </source>
</evidence>